<evidence type="ECO:0000256" key="7">
    <source>
        <dbReference type="ARBA" id="ARBA00023136"/>
    </source>
</evidence>
<protein>
    <submittedName>
        <fullName evidence="15">TonB-dependent siderophore receptor</fullName>
    </submittedName>
</protein>
<dbReference type="Gene3D" id="2.170.130.10">
    <property type="entry name" value="TonB-dependent receptor, plug domain"/>
    <property type="match status" value="1"/>
</dbReference>
<evidence type="ECO:0000256" key="2">
    <source>
        <dbReference type="ARBA" id="ARBA00009810"/>
    </source>
</evidence>
<dbReference type="InterPro" id="IPR010105">
    <property type="entry name" value="TonB_sidphr_rcpt"/>
</dbReference>
<evidence type="ECO:0000256" key="11">
    <source>
        <dbReference type="RuleBase" id="RU003357"/>
    </source>
</evidence>
<feature type="compositionally biased region" description="Basic and acidic residues" evidence="12">
    <location>
        <begin position="35"/>
        <end position="56"/>
    </location>
</feature>
<dbReference type="RefSeq" id="WP_176640629.1">
    <property type="nucleotide sequence ID" value="NZ_JABXXP010000300.1"/>
</dbReference>
<evidence type="ECO:0000256" key="10">
    <source>
        <dbReference type="PROSITE-ProRule" id="PRU01360"/>
    </source>
</evidence>
<dbReference type="EMBL" id="JABXXP010000300">
    <property type="protein sequence ID" value="NVN11972.1"/>
    <property type="molecule type" value="Genomic_DNA"/>
</dbReference>
<name>A0A7Y7IXC7_9PROT</name>
<evidence type="ECO:0000256" key="3">
    <source>
        <dbReference type="ARBA" id="ARBA00022448"/>
    </source>
</evidence>
<evidence type="ECO:0000256" key="5">
    <source>
        <dbReference type="ARBA" id="ARBA00022692"/>
    </source>
</evidence>
<dbReference type="AlphaFoldDB" id="A0A7Y7IXC7"/>
<feature type="region of interest" description="Disordered" evidence="12">
    <location>
        <begin position="34"/>
        <end position="56"/>
    </location>
</feature>
<dbReference type="NCBIfam" id="TIGR01783">
    <property type="entry name" value="TonB-siderophor"/>
    <property type="match status" value="1"/>
</dbReference>
<dbReference type="Proteomes" id="UP000534870">
    <property type="component" value="Unassembled WGS sequence"/>
</dbReference>
<evidence type="ECO:0000256" key="6">
    <source>
        <dbReference type="ARBA" id="ARBA00023077"/>
    </source>
</evidence>
<keyword evidence="8 15" id="KW-0675">Receptor</keyword>
<dbReference type="InterPro" id="IPR036942">
    <property type="entry name" value="Beta-barrel_TonB_sf"/>
</dbReference>
<keyword evidence="6 11" id="KW-0798">TonB box</keyword>
<reference evidence="15 16" key="1">
    <citation type="submission" date="2020-06" db="EMBL/GenBank/DDBJ databases">
        <title>Description of novel acetic acid bacteria.</title>
        <authorList>
            <person name="Sombolestani A."/>
        </authorList>
    </citation>
    <scope>NUCLEOTIDE SEQUENCE [LARGE SCALE GENOMIC DNA]</scope>
    <source>
        <strain evidence="15 16">LMG 31431</strain>
    </source>
</reference>
<dbReference type="CDD" id="cd01347">
    <property type="entry name" value="ligand_gated_channel"/>
    <property type="match status" value="1"/>
</dbReference>
<keyword evidence="5 10" id="KW-0812">Transmembrane</keyword>
<dbReference type="SUPFAM" id="SSF56935">
    <property type="entry name" value="Porins"/>
    <property type="match status" value="1"/>
</dbReference>
<dbReference type="InterPro" id="IPR012910">
    <property type="entry name" value="Plug_dom"/>
</dbReference>
<organism evidence="15 16">
    <name type="scientific">Nguyenibacter vanlangensis</name>
    <dbReference type="NCBI Taxonomy" id="1216886"/>
    <lineage>
        <taxon>Bacteria</taxon>
        <taxon>Pseudomonadati</taxon>
        <taxon>Pseudomonadota</taxon>
        <taxon>Alphaproteobacteria</taxon>
        <taxon>Acetobacterales</taxon>
        <taxon>Acetobacteraceae</taxon>
        <taxon>Nguyenibacter</taxon>
    </lineage>
</organism>
<dbReference type="GO" id="GO:0015891">
    <property type="term" value="P:siderophore transport"/>
    <property type="evidence" value="ECO:0007669"/>
    <property type="project" value="InterPro"/>
</dbReference>
<keyword evidence="7 10" id="KW-0472">Membrane</keyword>
<feature type="domain" description="TonB-dependent receptor-like beta-barrel" evidence="13">
    <location>
        <begin position="274"/>
        <end position="707"/>
    </location>
</feature>
<dbReference type="GO" id="GO:0038023">
    <property type="term" value="F:signaling receptor activity"/>
    <property type="evidence" value="ECO:0007669"/>
    <property type="project" value="InterPro"/>
</dbReference>
<dbReference type="GO" id="GO:0009279">
    <property type="term" value="C:cell outer membrane"/>
    <property type="evidence" value="ECO:0007669"/>
    <property type="project" value="UniProtKB-SubCell"/>
</dbReference>
<evidence type="ECO:0000259" key="13">
    <source>
        <dbReference type="Pfam" id="PF00593"/>
    </source>
</evidence>
<dbReference type="GO" id="GO:0015344">
    <property type="term" value="F:siderophore uptake transmembrane transporter activity"/>
    <property type="evidence" value="ECO:0007669"/>
    <property type="project" value="TreeGrafter"/>
</dbReference>
<evidence type="ECO:0000313" key="16">
    <source>
        <dbReference type="Proteomes" id="UP000534870"/>
    </source>
</evidence>
<dbReference type="PROSITE" id="PS52016">
    <property type="entry name" value="TONB_DEPENDENT_REC_3"/>
    <property type="match status" value="1"/>
</dbReference>
<keyword evidence="4 10" id="KW-1134">Transmembrane beta strand</keyword>
<proteinExistence type="inferred from homology"/>
<evidence type="ECO:0000313" key="15">
    <source>
        <dbReference type="EMBL" id="NVN11972.1"/>
    </source>
</evidence>
<dbReference type="Pfam" id="PF00593">
    <property type="entry name" value="TonB_dep_Rec_b-barrel"/>
    <property type="match status" value="1"/>
</dbReference>
<dbReference type="Gene3D" id="2.40.170.20">
    <property type="entry name" value="TonB-dependent receptor, beta-barrel domain"/>
    <property type="match status" value="1"/>
</dbReference>
<evidence type="ECO:0000259" key="14">
    <source>
        <dbReference type="Pfam" id="PF07715"/>
    </source>
</evidence>
<comment type="subcellular location">
    <subcellularLocation>
        <location evidence="1 10">Cell outer membrane</location>
        <topology evidence="1 10">Multi-pass membrane protein</topology>
    </subcellularLocation>
</comment>
<comment type="similarity">
    <text evidence="2 10 11">Belongs to the TonB-dependent receptor family.</text>
</comment>
<evidence type="ECO:0000256" key="12">
    <source>
        <dbReference type="SAM" id="MobiDB-lite"/>
    </source>
</evidence>
<accession>A0A7Y7IXC7</accession>
<evidence type="ECO:0000256" key="9">
    <source>
        <dbReference type="ARBA" id="ARBA00023237"/>
    </source>
</evidence>
<dbReference type="InterPro" id="IPR000531">
    <property type="entry name" value="Beta-barrel_TonB"/>
</dbReference>
<evidence type="ECO:0000256" key="8">
    <source>
        <dbReference type="ARBA" id="ARBA00023170"/>
    </source>
</evidence>
<dbReference type="Pfam" id="PF07715">
    <property type="entry name" value="Plug"/>
    <property type="match status" value="1"/>
</dbReference>
<keyword evidence="3 10" id="KW-0813">Transport</keyword>
<gene>
    <name evidence="15" type="ORF">HUK84_12735</name>
</gene>
<feature type="domain" description="TonB-dependent receptor plug" evidence="14">
    <location>
        <begin position="91"/>
        <end position="189"/>
    </location>
</feature>
<dbReference type="PANTHER" id="PTHR32552">
    <property type="entry name" value="FERRICHROME IRON RECEPTOR-RELATED"/>
    <property type="match status" value="1"/>
</dbReference>
<dbReference type="InterPro" id="IPR039426">
    <property type="entry name" value="TonB-dep_rcpt-like"/>
</dbReference>
<sequence length="747" mass="80817">MVGRTSTGLRILLVCSVFSLDAWHAGAGRAAEAADDAKVHDPKAHESGAHERGAGPHVEHVQVVRRQAAGTQAAYDKATADLGPLGTRRTLDAPFSILAVPQDVIVNQQGRNINDVMQYLPSVQLEERGDPNTSRPQSRGFEADVVSNMRIDGLNAVTTTPYAAEQFDNLQVLNGLAGALYGPQNPAGTFAYTLKRPTGQRINRLSIGVDSIGTVMENADLSGRAGRNGWFGYRLDLLHGDGTGYVDKSWLRRNLVSGDFDIRLSERTVIEIDASQYTYAERGMAPGFAYSATVPLPAAPDLSKPYLGQDYAGFNMETNTALAKIRHEFNEGWSLTLGGLYQNAYRQVFANTDRLLNGAGLYQQVISAATTAKNFKVGSNLAYLNGHVRTWSIGHDLVVGTNGYMMGNYNPTRADGTFVLGTANLDDPRSFPGRQPYFSGTYESAYTRTQTVILGDTLHLDRHWSVMGTLGWGWMSIVNNDIHGHVVSAYDKDAAFSPMTSLIYQPAKNQTAYFTWGRSLQQGDTAPAGSTNQNQVLAPLKSEEYEVGYKILVGKLQMNVAGFRMTRPYSFTDPTTRLFGTFGVQRNYGVEFQAAGYVTPDLSVLGGVTWIDAQLGATGTPATSHKEVVGVAPVQADILLDYRLPLGAGVPGHGLAVNANVHYTGRRAANVANTSFAGSYVTLDLGARYAFRVAHYPMVVRFGVQNVTDARYWASVYPSSINGGGSATNNAVAGLPRTCHFTLSAEF</sequence>
<evidence type="ECO:0000256" key="4">
    <source>
        <dbReference type="ARBA" id="ARBA00022452"/>
    </source>
</evidence>
<dbReference type="PANTHER" id="PTHR32552:SF82">
    <property type="entry name" value="FCUA PROTEIN"/>
    <property type="match status" value="1"/>
</dbReference>
<evidence type="ECO:0000256" key="1">
    <source>
        <dbReference type="ARBA" id="ARBA00004571"/>
    </source>
</evidence>
<dbReference type="InterPro" id="IPR037066">
    <property type="entry name" value="Plug_dom_sf"/>
</dbReference>
<keyword evidence="9 10" id="KW-0998">Cell outer membrane</keyword>
<comment type="caution">
    <text evidence="15">The sequence shown here is derived from an EMBL/GenBank/DDBJ whole genome shotgun (WGS) entry which is preliminary data.</text>
</comment>